<dbReference type="PROSITE" id="PS00111">
    <property type="entry name" value="PGLYCERATE_KINASE"/>
    <property type="match status" value="1"/>
</dbReference>
<reference evidence="12 13" key="1">
    <citation type="submission" date="2024-04" db="EMBL/GenBank/DDBJ databases">
        <title>Genome sequencing and metabolic network reconstruction of aminoacids and betaine degradation by Anoxynatronum sibiricum.</title>
        <authorList>
            <person name="Detkova E.N."/>
            <person name="Boltjanskaja Y.V."/>
            <person name="Mardanov A.V."/>
            <person name="Kevbrin V."/>
        </authorList>
    </citation>
    <scope>NUCLEOTIDE SEQUENCE [LARGE SCALE GENOMIC DNA]</scope>
    <source>
        <strain evidence="12 13">Z-7981</strain>
    </source>
</reference>
<dbReference type="InterPro" id="IPR036043">
    <property type="entry name" value="Phosphoglycerate_kinase_sf"/>
</dbReference>
<keyword evidence="13" id="KW-1185">Reference proteome</keyword>
<evidence type="ECO:0000256" key="9">
    <source>
        <dbReference type="ARBA" id="ARBA00023152"/>
    </source>
</evidence>
<dbReference type="GO" id="GO:0004618">
    <property type="term" value="F:phosphoglycerate kinase activity"/>
    <property type="evidence" value="ECO:0007669"/>
    <property type="project" value="UniProtKB-EC"/>
</dbReference>
<comment type="pathway">
    <text evidence="2 10">Carbohydrate degradation; glycolysis; pyruvate from D-glyceraldehyde 3-phosphate: step 2/5.</text>
</comment>
<dbReference type="InterPro" id="IPR015824">
    <property type="entry name" value="Phosphoglycerate_kinase_N"/>
</dbReference>
<dbReference type="CDD" id="cd00318">
    <property type="entry name" value="Phosphoglycerate_kinase"/>
    <property type="match status" value="1"/>
</dbReference>
<feature type="binding site" evidence="10">
    <location>
        <position position="328"/>
    </location>
    <ligand>
        <name>ATP</name>
        <dbReference type="ChEBI" id="CHEBI:30616"/>
    </ligand>
</feature>
<evidence type="ECO:0000256" key="10">
    <source>
        <dbReference type="HAMAP-Rule" id="MF_00145"/>
    </source>
</evidence>
<comment type="subcellular location">
    <subcellularLocation>
        <location evidence="10">Cytoplasm</location>
    </subcellularLocation>
</comment>
<dbReference type="PANTHER" id="PTHR11406:SF23">
    <property type="entry name" value="PHOSPHOGLYCERATE KINASE 1, CHLOROPLASTIC-RELATED"/>
    <property type="match status" value="1"/>
</dbReference>
<evidence type="ECO:0000256" key="4">
    <source>
        <dbReference type="ARBA" id="ARBA00016471"/>
    </source>
</evidence>
<gene>
    <name evidence="10" type="primary">pgk</name>
    <name evidence="12" type="ORF">AAIG11_05015</name>
</gene>
<dbReference type="Gene3D" id="3.40.50.1260">
    <property type="entry name" value="Phosphoglycerate kinase, N-terminal domain"/>
    <property type="match status" value="2"/>
</dbReference>
<evidence type="ECO:0000256" key="3">
    <source>
        <dbReference type="ARBA" id="ARBA00013061"/>
    </source>
</evidence>
<proteinExistence type="inferred from homology"/>
<feature type="binding site" evidence="10">
    <location>
        <begin position="24"/>
        <end position="26"/>
    </location>
    <ligand>
        <name>substrate</name>
    </ligand>
</feature>
<comment type="catalytic activity">
    <reaction evidence="1 10 11">
        <text>(2R)-3-phosphoglycerate + ATP = (2R)-3-phospho-glyceroyl phosphate + ADP</text>
        <dbReference type="Rhea" id="RHEA:14801"/>
        <dbReference type="ChEBI" id="CHEBI:30616"/>
        <dbReference type="ChEBI" id="CHEBI:57604"/>
        <dbReference type="ChEBI" id="CHEBI:58272"/>
        <dbReference type="ChEBI" id="CHEBI:456216"/>
        <dbReference type="EC" id="2.7.2.3"/>
    </reaction>
</comment>
<name>A0ABU9VRP4_9CLOT</name>
<evidence type="ECO:0000256" key="1">
    <source>
        <dbReference type="ARBA" id="ARBA00000642"/>
    </source>
</evidence>
<dbReference type="InterPro" id="IPR015911">
    <property type="entry name" value="Phosphoglycerate_kinase_CS"/>
</dbReference>
<protein>
    <recommendedName>
        <fullName evidence="4 10">Phosphoglycerate kinase</fullName>
        <ecNumber evidence="3 10">2.7.2.3</ecNumber>
    </recommendedName>
</protein>
<dbReference type="PRINTS" id="PR00477">
    <property type="entry name" value="PHGLYCKINASE"/>
</dbReference>
<feature type="binding site" evidence="10">
    <location>
        <position position="156"/>
    </location>
    <ligand>
        <name>substrate</name>
    </ligand>
</feature>
<evidence type="ECO:0000256" key="2">
    <source>
        <dbReference type="ARBA" id="ARBA00004838"/>
    </source>
</evidence>
<keyword evidence="8 10" id="KW-0067">ATP-binding</keyword>
<feature type="binding site" evidence="10">
    <location>
        <begin position="354"/>
        <end position="357"/>
    </location>
    <ligand>
        <name>ATP</name>
        <dbReference type="ChEBI" id="CHEBI:30616"/>
    </ligand>
</feature>
<accession>A0ABU9VRP4</accession>
<evidence type="ECO:0000313" key="12">
    <source>
        <dbReference type="EMBL" id="MEN1759826.1"/>
    </source>
</evidence>
<evidence type="ECO:0000256" key="6">
    <source>
        <dbReference type="ARBA" id="ARBA00022741"/>
    </source>
</evidence>
<dbReference type="HAMAP" id="MF_00145">
    <property type="entry name" value="Phosphoglyc_kinase"/>
    <property type="match status" value="1"/>
</dbReference>
<feature type="binding site" evidence="10">
    <location>
        <begin position="62"/>
        <end position="65"/>
    </location>
    <ligand>
        <name>substrate</name>
    </ligand>
</feature>
<comment type="caution">
    <text evidence="12">The sequence shown here is derived from an EMBL/GenBank/DDBJ whole genome shotgun (WGS) entry which is preliminary data.</text>
</comment>
<keyword evidence="5 10" id="KW-0808">Transferase</keyword>
<keyword evidence="6 10" id="KW-0547">Nucleotide-binding</keyword>
<dbReference type="SUPFAM" id="SSF53748">
    <property type="entry name" value="Phosphoglycerate kinase"/>
    <property type="match status" value="1"/>
</dbReference>
<evidence type="ECO:0000256" key="11">
    <source>
        <dbReference type="RuleBase" id="RU000532"/>
    </source>
</evidence>
<dbReference type="InterPro" id="IPR001576">
    <property type="entry name" value="Phosphoglycerate_kinase"/>
</dbReference>
<dbReference type="Proteomes" id="UP001407405">
    <property type="component" value="Unassembled WGS sequence"/>
</dbReference>
<feature type="binding site" evidence="10">
    <location>
        <position position="297"/>
    </location>
    <ligand>
        <name>ATP</name>
        <dbReference type="ChEBI" id="CHEBI:30616"/>
    </ligand>
</feature>
<sequence>MSVLHKKRMEDLKVSGEKVLVRCDFNVPMKEGSITDDIRIRAALPTVEYLLKENAAVILMSHLGRPKGEANPKYSLKPVAQRIGELLNKQVLFADDNLVTGETAQQMASALKPGEILLLQNVRYRKEEEKNDTLFSKELASLGTMYVNDAFGTAHRAHCSTTGLAEYLPAAMGFLIEREVQFLGKALENPEKPFVAILGGAKVSDKIGVIENLMTKVDILIIGGGMAYTFLKAKGFEIGKSLLEEDKLDLATELMEKAAASNVTMLLPVDTVTADAVSEDAAYKTVMMENMPVDGIGVDIGPETINQYTKAIKEAKTVVWNGPMGVFEINAFANGTREVAKALAASDAVTIIGGGDSAAAVEQLGFAEAMTHISTGGGASLEFLEGKLLPGIAAIPEK</sequence>
<dbReference type="PIRSF" id="PIRSF000724">
    <property type="entry name" value="Pgk"/>
    <property type="match status" value="1"/>
</dbReference>
<dbReference type="EMBL" id="JBCITM010000003">
    <property type="protein sequence ID" value="MEN1759826.1"/>
    <property type="molecule type" value="Genomic_DNA"/>
</dbReference>
<feature type="binding site" evidence="10">
    <location>
        <position position="206"/>
    </location>
    <ligand>
        <name>ATP</name>
        <dbReference type="ChEBI" id="CHEBI:30616"/>
    </ligand>
</feature>
<comment type="similarity">
    <text evidence="10 11">Belongs to the phosphoglycerate kinase family.</text>
</comment>
<evidence type="ECO:0000313" key="13">
    <source>
        <dbReference type="Proteomes" id="UP001407405"/>
    </source>
</evidence>
<keyword evidence="9 10" id="KW-0324">Glycolysis</keyword>
<comment type="subunit">
    <text evidence="10">Monomer.</text>
</comment>
<dbReference type="EC" id="2.7.2.3" evidence="3 10"/>
<dbReference type="Pfam" id="PF00162">
    <property type="entry name" value="PGK"/>
    <property type="match status" value="1"/>
</dbReference>
<dbReference type="PANTHER" id="PTHR11406">
    <property type="entry name" value="PHOSPHOGLYCERATE KINASE"/>
    <property type="match status" value="1"/>
</dbReference>
<dbReference type="RefSeq" id="WP_343185153.1">
    <property type="nucleotide sequence ID" value="NZ_JBCITM010000003.1"/>
</dbReference>
<organism evidence="12 13">
    <name type="scientific">Anoxynatronum sibiricum</name>
    <dbReference type="NCBI Taxonomy" id="210623"/>
    <lineage>
        <taxon>Bacteria</taxon>
        <taxon>Bacillati</taxon>
        <taxon>Bacillota</taxon>
        <taxon>Clostridia</taxon>
        <taxon>Eubacteriales</taxon>
        <taxon>Clostridiaceae</taxon>
        <taxon>Anoxynatronum</taxon>
    </lineage>
</organism>
<feature type="binding site" evidence="10">
    <location>
        <position position="39"/>
    </location>
    <ligand>
        <name>substrate</name>
    </ligand>
</feature>
<evidence type="ECO:0000256" key="7">
    <source>
        <dbReference type="ARBA" id="ARBA00022777"/>
    </source>
</evidence>
<evidence type="ECO:0000256" key="8">
    <source>
        <dbReference type="ARBA" id="ARBA00022840"/>
    </source>
</evidence>
<feature type="binding site" evidence="10">
    <location>
        <position position="123"/>
    </location>
    <ligand>
        <name>substrate</name>
    </ligand>
</feature>
<keyword evidence="10" id="KW-0963">Cytoplasm</keyword>
<evidence type="ECO:0000256" key="5">
    <source>
        <dbReference type="ARBA" id="ARBA00022679"/>
    </source>
</evidence>
<keyword evidence="7 10" id="KW-0418">Kinase</keyword>